<reference evidence="2 3" key="1">
    <citation type="submission" date="2021-06" db="EMBL/GenBank/DDBJ databases">
        <authorList>
            <person name="Palmer J.M."/>
        </authorList>
    </citation>
    <scope>NUCLEOTIDE SEQUENCE [LARGE SCALE GENOMIC DNA]</scope>
    <source>
        <strain evidence="3">if_2019</strain>
        <tissue evidence="2">Muscle</tissue>
    </source>
</reference>
<comment type="caution">
    <text evidence="2">The sequence shown here is derived from an EMBL/GenBank/DDBJ whole genome shotgun (WGS) entry which is preliminary data.</text>
</comment>
<organism evidence="2 3">
    <name type="scientific">Ilyodon furcidens</name>
    <name type="common">goldbreast splitfin</name>
    <dbReference type="NCBI Taxonomy" id="33524"/>
    <lineage>
        <taxon>Eukaryota</taxon>
        <taxon>Metazoa</taxon>
        <taxon>Chordata</taxon>
        <taxon>Craniata</taxon>
        <taxon>Vertebrata</taxon>
        <taxon>Euteleostomi</taxon>
        <taxon>Actinopterygii</taxon>
        <taxon>Neopterygii</taxon>
        <taxon>Teleostei</taxon>
        <taxon>Neoteleostei</taxon>
        <taxon>Acanthomorphata</taxon>
        <taxon>Ovalentaria</taxon>
        <taxon>Atherinomorphae</taxon>
        <taxon>Cyprinodontiformes</taxon>
        <taxon>Goodeidae</taxon>
        <taxon>Ilyodon</taxon>
    </lineage>
</organism>
<protein>
    <recommendedName>
        <fullName evidence="1">F5/8 type C domain-containing protein</fullName>
    </recommendedName>
</protein>
<evidence type="ECO:0000259" key="1">
    <source>
        <dbReference type="PROSITE" id="PS50022"/>
    </source>
</evidence>
<gene>
    <name evidence="2" type="ORF">ILYODFUR_026248</name>
</gene>
<dbReference type="SUPFAM" id="SSF49899">
    <property type="entry name" value="Concanavalin A-like lectins/glucanases"/>
    <property type="match status" value="1"/>
</dbReference>
<dbReference type="InterPro" id="IPR000421">
    <property type="entry name" value="FA58C"/>
</dbReference>
<dbReference type="InterPro" id="IPR050372">
    <property type="entry name" value="Neurexin-related_CASP"/>
</dbReference>
<dbReference type="Gene3D" id="2.60.120.260">
    <property type="entry name" value="Galactose-binding domain-like"/>
    <property type="match status" value="1"/>
</dbReference>
<keyword evidence="3" id="KW-1185">Reference proteome</keyword>
<dbReference type="Gene3D" id="2.60.120.200">
    <property type="match status" value="1"/>
</dbReference>
<dbReference type="PANTHER" id="PTHR15036">
    <property type="entry name" value="PIKACHURIN-LIKE PROTEIN"/>
    <property type="match status" value="1"/>
</dbReference>
<sequence length="159" mass="17674">MSDQRFGYSSLAVYIDPVELPTDSSGGNRRVESLPGNTNADSVVQYKLQQPVVARFLRLIPLDWNPSGRIGLRLETYGCPYTSDVVSLDGSSGLVYRLSPGSRRAQKDVITLKLKTMRNSGTLLQAEGREGLSLSLELERGKLLLLFRQGCDWQMQLHS</sequence>
<accession>A0ABV0TXT7</accession>
<evidence type="ECO:0000313" key="3">
    <source>
        <dbReference type="Proteomes" id="UP001482620"/>
    </source>
</evidence>
<dbReference type="SUPFAM" id="SSF49785">
    <property type="entry name" value="Galactose-binding domain-like"/>
    <property type="match status" value="1"/>
</dbReference>
<dbReference type="EMBL" id="JAHRIQ010049638">
    <property type="protein sequence ID" value="MEQ2237752.1"/>
    <property type="molecule type" value="Genomic_DNA"/>
</dbReference>
<dbReference type="InterPro" id="IPR008979">
    <property type="entry name" value="Galactose-bd-like_sf"/>
</dbReference>
<proteinExistence type="predicted"/>
<dbReference type="InterPro" id="IPR013320">
    <property type="entry name" value="ConA-like_dom_sf"/>
</dbReference>
<feature type="domain" description="F5/8 type C" evidence="1">
    <location>
        <begin position="1"/>
        <end position="79"/>
    </location>
</feature>
<dbReference type="PANTHER" id="PTHR15036:SF40">
    <property type="entry name" value="CONTACTIN-ASSOCIATED PROTEIN-LIKE 4"/>
    <property type="match status" value="1"/>
</dbReference>
<name>A0ABV0TXT7_9TELE</name>
<dbReference type="Proteomes" id="UP001482620">
    <property type="component" value="Unassembled WGS sequence"/>
</dbReference>
<dbReference type="PROSITE" id="PS50022">
    <property type="entry name" value="FA58C_3"/>
    <property type="match status" value="1"/>
</dbReference>
<evidence type="ECO:0000313" key="2">
    <source>
        <dbReference type="EMBL" id="MEQ2237752.1"/>
    </source>
</evidence>